<dbReference type="EMBL" id="SNRW01000781">
    <property type="protein sequence ID" value="KAA6399297.1"/>
    <property type="molecule type" value="Genomic_DNA"/>
</dbReference>
<evidence type="ECO:0000313" key="2">
    <source>
        <dbReference type="Proteomes" id="UP000324800"/>
    </source>
</evidence>
<dbReference type="AlphaFoldDB" id="A0A5J4WWA9"/>
<reference evidence="1 2" key="1">
    <citation type="submission" date="2019-03" db="EMBL/GenBank/DDBJ databases">
        <title>Single cell metagenomics reveals metabolic interactions within the superorganism composed of flagellate Streblomastix strix and complex community of Bacteroidetes bacteria on its surface.</title>
        <authorList>
            <person name="Treitli S.C."/>
            <person name="Kolisko M."/>
            <person name="Husnik F."/>
            <person name="Keeling P."/>
            <person name="Hampl V."/>
        </authorList>
    </citation>
    <scope>NUCLEOTIDE SEQUENCE [LARGE SCALE GENOMIC DNA]</scope>
    <source>
        <strain evidence="1">ST1C</strain>
    </source>
</reference>
<dbReference type="Proteomes" id="UP000324800">
    <property type="component" value="Unassembled WGS sequence"/>
</dbReference>
<proteinExistence type="predicted"/>
<protein>
    <submittedName>
        <fullName evidence="1">Uncharacterized protein</fullName>
    </submittedName>
</protein>
<gene>
    <name evidence="1" type="ORF">EZS28_005171</name>
</gene>
<feature type="non-terminal residue" evidence="1">
    <location>
        <position position="143"/>
    </location>
</feature>
<comment type="caution">
    <text evidence="1">The sequence shown here is derived from an EMBL/GenBank/DDBJ whole genome shotgun (WGS) entry which is preliminary data.</text>
</comment>
<name>A0A5J4WWA9_9EUKA</name>
<accession>A0A5J4WWA9</accession>
<sequence>METIASQDLEEQEFPIFDDYQQISGDIIGDLKKKEKQDIENENRRKKIVEEDSKEIFQMLMKMNACSIETAQLAINTEREKKKTRKEDQIEIKNDNKDAFHEIDKEQQEQEQFDKSILRLSEEFGEDWMDELNERLTIAIDLD</sequence>
<organism evidence="1 2">
    <name type="scientific">Streblomastix strix</name>
    <dbReference type="NCBI Taxonomy" id="222440"/>
    <lineage>
        <taxon>Eukaryota</taxon>
        <taxon>Metamonada</taxon>
        <taxon>Preaxostyla</taxon>
        <taxon>Oxymonadida</taxon>
        <taxon>Streblomastigidae</taxon>
        <taxon>Streblomastix</taxon>
    </lineage>
</organism>
<evidence type="ECO:0000313" key="1">
    <source>
        <dbReference type="EMBL" id="KAA6399297.1"/>
    </source>
</evidence>